<organism evidence="1 2">
    <name type="scientific">Datura stramonium</name>
    <name type="common">Jimsonweed</name>
    <name type="synonym">Common thornapple</name>
    <dbReference type="NCBI Taxonomy" id="4076"/>
    <lineage>
        <taxon>Eukaryota</taxon>
        <taxon>Viridiplantae</taxon>
        <taxon>Streptophyta</taxon>
        <taxon>Embryophyta</taxon>
        <taxon>Tracheophyta</taxon>
        <taxon>Spermatophyta</taxon>
        <taxon>Magnoliopsida</taxon>
        <taxon>eudicotyledons</taxon>
        <taxon>Gunneridae</taxon>
        <taxon>Pentapetalae</taxon>
        <taxon>asterids</taxon>
        <taxon>lamiids</taxon>
        <taxon>Solanales</taxon>
        <taxon>Solanaceae</taxon>
        <taxon>Solanoideae</taxon>
        <taxon>Datureae</taxon>
        <taxon>Datura</taxon>
    </lineage>
</organism>
<reference evidence="1 2" key="1">
    <citation type="journal article" date="2021" name="BMC Genomics">
        <title>Datura genome reveals duplications of psychoactive alkaloid biosynthetic genes and high mutation rate following tissue culture.</title>
        <authorList>
            <person name="Rajewski A."/>
            <person name="Carter-House D."/>
            <person name="Stajich J."/>
            <person name="Litt A."/>
        </authorList>
    </citation>
    <scope>NUCLEOTIDE SEQUENCE [LARGE SCALE GENOMIC DNA]</scope>
    <source>
        <strain evidence="1">AR-01</strain>
    </source>
</reference>
<gene>
    <name evidence="1" type="ORF">HAX54_012018</name>
</gene>
<dbReference type="Proteomes" id="UP000823775">
    <property type="component" value="Unassembled WGS sequence"/>
</dbReference>
<proteinExistence type="predicted"/>
<sequence length="63" mass="7440">MDTRTGHQCLNRRNVGTHRQLQVKIGEIPVWHQMIDFNPVFIEEPAAHRHHTGLYMYFADVLL</sequence>
<protein>
    <submittedName>
        <fullName evidence="1">Uncharacterized protein</fullName>
    </submittedName>
</protein>
<feature type="non-terminal residue" evidence="1">
    <location>
        <position position="63"/>
    </location>
</feature>
<keyword evidence="2" id="KW-1185">Reference proteome</keyword>
<evidence type="ECO:0000313" key="1">
    <source>
        <dbReference type="EMBL" id="MCD7471531.1"/>
    </source>
</evidence>
<accession>A0ABS8TKU1</accession>
<dbReference type="EMBL" id="JACEIK010001694">
    <property type="protein sequence ID" value="MCD7471531.1"/>
    <property type="molecule type" value="Genomic_DNA"/>
</dbReference>
<evidence type="ECO:0000313" key="2">
    <source>
        <dbReference type="Proteomes" id="UP000823775"/>
    </source>
</evidence>
<name>A0ABS8TKU1_DATST</name>
<comment type="caution">
    <text evidence="1">The sequence shown here is derived from an EMBL/GenBank/DDBJ whole genome shotgun (WGS) entry which is preliminary data.</text>
</comment>